<keyword evidence="5" id="KW-0804">Transcription</keyword>
<comment type="subcellular location">
    <subcellularLocation>
        <location evidence="1">Nucleus</location>
    </subcellularLocation>
</comment>
<sequence>MVDLSKDLQFFKVFLPEFGSHELVIPPAFIDMLETPLPKEAFLVDEIGRLWCVETKTEDTEERFCVFFTKGWQSFANDQSLEFGDFLVFSYDGDSRFSVTIFANDGCRKDVGVVSTTDRSRVSLDEEEPDDIFTKPDRMRDCDCGQSINRKRKRDSVNEDPRVLVDDKPEYVSTYKTKPEHSEKTQRTVNRAGDTCDISWFPEKKHNGFEESVYKPKHPHFVRNITRGSLQKLELPLTFLRSNGIELEEAIELCDESGKKWPLKIVNHDRGFKFSHESWLCFCKSHEMILTNKCLFEFIVPREEILKDEQVSKQLHLISSETQTQTLNKKAVLNRIRNHKCIHKIKSLLHTTAANNGATVDADYYRWIDTGDVFSCP</sequence>
<gene>
    <name evidence="8" type="ORF">AT9943_LOCUS23283</name>
</gene>
<dbReference type="CDD" id="cd10017">
    <property type="entry name" value="B3_DNA"/>
    <property type="match status" value="2"/>
</dbReference>
<evidence type="ECO:0000313" key="8">
    <source>
        <dbReference type="EMBL" id="CAD5336068.1"/>
    </source>
</evidence>
<dbReference type="PANTHER" id="PTHR31674">
    <property type="entry name" value="B3 DOMAIN-CONTAINING PROTEIN REM-LIKE 3-RELATED"/>
    <property type="match status" value="1"/>
</dbReference>
<organism evidence="8 9">
    <name type="scientific">Arabidopsis thaliana</name>
    <name type="common">Mouse-ear cress</name>
    <dbReference type="NCBI Taxonomy" id="3702"/>
    <lineage>
        <taxon>Eukaryota</taxon>
        <taxon>Viridiplantae</taxon>
        <taxon>Streptophyta</taxon>
        <taxon>Embryophyta</taxon>
        <taxon>Tracheophyta</taxon>
        <taxon>Spermatophyta</taxon>
        <taxon>Magnoliopsida</taxon>
        <taxon>eudicotyledons</taxon>
        <taxon>Gunneridae</taxon>
        <taxon>Pentapetalae</taxon>
        <taxon>rosids</taxon>
        <taxon>malvids</taxon>
        <taxon>Brassicales</taxon>
        <taxon>Brassicaceae</taxon>
        <taxon>Camelineae</taxon>
        <taxon>Arabidopsis</taxon>
    </lineage>
</organism>
<dbReference type="Gene3D" id="2.40.330.10">
    <property type="entry name" value="DNA-binding pseudobarrel domain"/>
    <property type="match status" value="2"/>
</dbReference>
<evidence type="ECO:0000259" key="7">
    <source>
        <dbReference type="PROSITE" id="PS50863"/>
    </source>
</evidence>
<dbReference type="EMBL" id="LR881470">
    <property type="protein sequence ID" value="CAD5336068.1"/>
    <property type="molecule type" value="Genomic_DNA"/>
</dbReference>
<evidence type="ECO:0000256" key="2">
    <source>
        <dbReference type="ARBA" id="ARBA00022737"/>
    </source>
</evidence>
<dbReference type="SMART" id="SM01019">
    <property type="entry name" value="B3"/>
    <property type="match status" value="2"/>
</dbReference>
<dbReference type="SUPFAM" id="SSF101936">
    <property type="entry name" value="DNA-binding pseudobarrel domain"/>
    <property type="match status" value="2"/>
</dbReference>
<dbReference type="GO" id="GO:0003677">
    <property type="term" value="F:DNA binding"/>
    <property type="evidence" value="ECO:0007669"/>
    <property type="project" value="UniProtKB-KW"/>
</dbReference>
<evidence type="ECO:0000313" key="9">
    <source>
        <dbReference type="Proteomes" id="UP000516314"/>
    </source>
</evidence>
<dbReference type="Pfam" id="PF02362">
    <property type="entry name" value="B3"/>
    <property type="match status" value="2"/>
</dbReference>
<keyword evidence="3" id="KW-0805">Transcription regulation</keyword>
<evidence type="ECO:0000256" key="6">
    <source>
        <dbReference type="ARBA" id="ARBA00023242"/>
    </source>
</evidence>
<feature type="domain" description="TF-B3" evidence="7">
    <location>
        <begin position="8"/>
        <end position="105"/>
    </location>
</feature>
<dbReference type="Proteomes" id="UP000516314">
    <property type="component" value="Chromosome 5"/>
</dbReference>
<protein>
    <submittedName>
        <fullName evidence="8">(thale cress) hypothetical protein</fullName>
    </submittedName>
</protein>
<dbReference type="PANTHER" id="PTHR31674:SF62">
    <property type="entry name" value="B3 DOMAIN-CONTAINING PROTEIN REM14-RELATED"/>
    <property type="match status" value="1"/>
</dbReference>
<name>A0A7G2FL18_ARATH</name>
<dbReference type="AlphaFoldDB" id="A0A7G2FL18"/>
<dbReference type="InterPro" id="IPR003340">
    <property type="entry name" value="B3_DNA-bd"/>
</dbReference>
<evidence type="ECO:0000256" key="1">
    <source>
        <dbReference type="ARBA" id="ARBA00004123"/>
    </source>
</evidence>
<reference evidence="8 9" key="1">
    <citation type="submission" date="2020-09" db="EMBL/GenBank/DDBJ databases">
        <authorList>
            <person name="Ashkenazy H."/>
        </authorList>
    </citation>
    <scope>NUCLEOTIDE SEQUENCE [LARGE SCALE GENOMIC DNA]</scope>
    <source>
        <strain evidence="9">cv. Cdm-0</strain>
    </source>
</reference>
<dbReference type="InterPro" id="IPR015300">
    <property type="entry name" value="DNA-bd_pseudobarrel_sf"/>
</dbReference>
<evidence type="ECO:0000256" key="5">
    <source>
        <dbReference type="ARBA" id="ARBA00023163"/>
    </source>
</evidence>
<keyword evidence="2" id="KW-0677">Repeat</keyword>
<keyword evidence="6" id="KW-0539">Nucleus</keyword>
<proteinExistence type="predicted"/>
<evidence type="ECO:0000256" key="3">
    <source>
        <dbReference type="ARBA" id="ARBA00023015"/>
    </source>
</evidence>
<dbReference type="PROSITE" id="PS50863">
    <property type="entry name" value="B3"/>
    <property type="match status" value="2"/>
</dbReference>
<keyword evidence="4" id="KW-0238">DNA-binding</keyword>
<dbReference type="GO" id="GO:0005634">
    <property type="term" value="C:nucleus"/>
    <property type="evidence" value="ECO:0007669"/>
    <property type="project" value="UniProtKB-SubCell"/>
</dbReference>
<dbReference type="InterPro" id="IPR039218">
    <property type="entry name" value="REM_fam"/>
</dbReference>
<feature type="domain" description="TF-B3" evidence="7">
    <location>
        <begin position="218"/>
        <end position="321"/>
    </location>
</feature>
<accession>A0A7G2FL18</accession>
<evidence type="ECO:0000256" key="4">
    <source>
        <dbReference type="ARBA" id="ARBA00023125"/>
    </source>
</evidence>